<dbReference type="InterPro" id="IPR041856">
    <property type="entry name" value="NAD+_synth_C"/>
</dbReference>
<feature type="active site" description="For glutaminase activity" evidence="7">
    <location>
        <position position="128"/>
    </location>
</feature>
<dbReference type="UniPathway" id="UPA00253">
    <property type="reaction ID" value="UER00334"/>
</dbReference>
<dbReference type="Gene3D" id="3.40.50.620">
    <property type="entry name" value="HUPs"/>
    <property type="match status" value="1"/>
</dbReference>
<comment type="caution">
    <text evidence="11">The sequence shown here is derived from an EMBL/GenBank/DDBJ whole genome shotgun (WGS) entry which is preliminary data.</text>
</comment>
<feature type="active site" description="Nucleophile; for glutaminase activity" evidence="7">
    <location>
        <position position="184"/>
    </location>
</feature>
<keyword evidence="6 7" id="KW-0520">NAD</keyword>
<proteinExistence type="inferred from homology"/>
<dbReference type="InterPro" id="IPR014445">
    <property type="entry name" value="Gln-dep_NAD_synthase"/>
</dbReference>
<evidence type="ECO:0000256" key="6">
    <source>
        <dbReference type="ARBA" id="ARBA00023027"/>
    </source>
</evidence>
<dbReference type="RefSeq" id="WP_116703057.1">
    <property type="nucleotide sequence ID" value="NZ_QUWV01000070.1"/>
</dbReference>
<evidence type="ECO:0000256" key="5">
    <source>
        <dbReference type="ARBA" id="ARBA00022840"/>
    </source>
</evidence>
<evidence type="ECO:0000256" key="2">
    <source>
        <dbReference type="ARBA" id="ARBA00007145"/>
    </source>
</evidence>
<dbReference type="GO" id="GO:0009435">
    <property type="term" value="P:NAD+ biosynthetic process"/>
    <property type="evidence" value="ECO:0007669"/>
    <property type="project" value="UniProtKB-UniRule"/>
</dbReference>
<comment type="similarity">
    <text evidence="2 7 8">In the C-terminal section; belongs to the NAD synthetase family.</text>
</comment>
<feature type="binding site" evidence="7">
    <location>
        <begin position="496"/>
        <end position="499"/>
    </location>
    <ligand>
        <name>deamido-NAD(+)</name>
        <dbReference type="ChEBI" id="CHEBI:58437"/>
        <note>ligand shared between two neighboring subunits</note>
    </ligand>
</feature>
<dbReference type="AlphaFoldDB" id="A0A371Z082"/>
<dbReference type="GO" id="GO:0003952">
    <property type="term" value="F:NAD+ synthase (glutamine-hydrolyzing) activity"/>
    <property type="evidence" value="ECO:0007669"/>
    <property type="project" value="UniProtKB-UniRule"/>
</dbReference>
<feature type="binding site" evidence="7">
    <location>
        <position position="217"/>
    </location>
    <ligand>
        <name>L-glutamine</name>
        <dbReference type="ChEBI" id="CHEBI:58359"/>
    </ligand>
</feature>
<evidence type="ECO:0000313" key="11">
    <source>
        <dbReference type="EMBL" id="RFD19904.1"/>
    </source>
</evidence>
<evidence type="ECO:0000256" key="9">
    <source>
        <dbReference type="RuleBase" id="RU003811"/>
    </source>
</evidence>
<feature type="binding site" evidence="7">
    <location>
        <begin position="372"/>
        <end position="379"/>
    </location>
    <ligand>
        <name>ATP</name>
        <dbReference type="ChEBI" id="CHEBI:30616"/>
    </ligand>
</feature>
<feature type="binding site" evidence="7">
    <location>
        <position position="486"/>
    </location>
    <ligand>
        <name>ATP</name>
        <dbReference type="ChEBI" id="CHEBI:30616"/>
    </ligand>
</feature>
<feature type="active site" description="Proton acceptor; for glutaminase activity" evidence="7">
    <location>
        <position position="59"/>
    </location>
</feature>
<keyword evidence="5 7" id="KW-0067">ATP-binding</keyword>
<dbReference type="CDD" id="cd07570">
    <property type="entry name" value="GAT_Gln-NAD-synth"/>
    <property type="match status" value="1"/>
</dbReference>
<evidence type="ECO:0000259" key="10">
    <source>
        <dbReference type="PROSITE" id="PS50263"/>
    </source>
</evidence>
<feature type="binding site" evidence="7">
    <location>
        <position position="134"/>
    </location>
    <ligand>
        <name>L-glutamine</name>
        <dbReference type="ChEBI" id="CHEBI:58359"/>
    </ligand>
</feature>
<dbReference type="InterPro" id="IPR022310">
    <property type="entry name" value="NAD/GMP_synthase"/>
</dbReference>
<accession>A0A371Z082</accession>
<keyword evidence="4 7" id="KW-0547">Nucleotide-binding</keyword>
<dbReference type="Proteomes" id="UP000262371">
    <property type="component" value="Unassembled WGS sequence"/>
</dbReference>
<dbReference type="EMBL" id="QUWV01000070">
    <property type="protein sequence ID" value="RFD19904.1"/>
    <property type="molecule type" value="Genomic_DNA"/>
</dbReference>
<dbReference type="Gene3D" id="3.60.110.10">
    <property type="entry name" value="Carbon-nitrogen hydrolase"/>
    <property type="match status" value="1"/>
</dbReference>
<dbReference type="Pfam" id="PF00795">
    <property type="entry name" value="CN_hydrolase"/>
    <property type="match status" value="1"/>
</dbReference>
<gene>
    <name evidence="7" type="primary">nadE</name>
    <name evidence="11" type="ORF">DY926_09015</name>
</gene>
<feature type="domain" description="CN hydrolase" evidence="10">
    <location>
        <begin position="19"/>
        <end position="284"/>
    </location>
</feature>
<dbReference type="InterPro" id="IPR014729">
    <property type="entry name" value="Rossmann-like_a/b/a_fold"/>
</dbReference>
<evidence type="ECO:0000256" key="4">
    <source>
        <dbReference type="ARBA" id="ARBA00022741"/>
    </source>
</evidence>
<name>A0A371Z082_9PROT</name>
<feature type="binding site" evidence="7">
    <location>
        <position position="642"/>
    </location>
    <ligand>
        <name>deamido-NAD(+)</name>
        <dbReference type="ChEBI" id="CHEBI:58437"/>
        <note>ligand shared between two neighboring subunits</note>
    </ligand>
</feature>
<dbReference type="NCBIfam" id="TIGR00552">
    <property type="entry name" value="nadE"/>
    <property type="match status" value="1"/>
</dbReference>
<dbReference type="PIRSF" id="PIRSF006630">
    <property type="entry name" value="NADS_GAT"/>
    <property type="match status" value="1"/>
</dbReference>
<dbReference type="InterPro" id="IPR003010">
    <property type="entry name" value="C-N_Hydrolase"/>
</dbReference>
<dbReference type="Pfam" id="PF02540">
    <property type="entry name" value="NAD_synthase"/>
    <property type="match status" value="1"/>
</dbReference>
<keyword evidence="12" id="KW-1185">Reference proteome</keyword>
<dbReference type="InterPro" id="IPR003694">
    <property type="entry name" value="NAD_synthase"/>
</dbReference>
<dbReference type="SUPFAM" id="SSF56317">
    <property type="entry name" value="Carbon-nitrogen hydrolase"/>
    <property type="match status" value="1"/>
</dbReference>
<comment type="function">
    <text evidence="7">Catalyzes the ATP-dependent amidation of deamido-NAD to form NAD. Uses L-glutamine as a nitrogen source.</text>
</comment>
<evidence type="ECO:0000313" key="12">
    <source>
        <dbReference type="Proteomes" id="UP000262371"/>
    </source>
</evidence>
<evidence type="ECO:0000256" key="8">
    <source>
        <dbReference type="PIRNR" id="PIRNR006630"/>
    </source>
</evidence>
<dbReference type="Gene3D" id="1.10.10.1140">
    <property type="entry name" value="Glutamine-dependent NAD+ synthetase, C-terminal domain"/>
    <property type="match status" value="1"/>
</dbReference>
<dbReference type="OrthoDB" id="9760188at2"/>
<feature type="binding site" evidence="7">
    <location>
        <position position="462"/>
    </location>
    <ligand>
        <name>deamido-NAD(+)</name>
        <dbReference type="ChEBI" id="CHEBI:58437"/>
        <note>ligand shared between two neighboring subunits</note>
    </ligand>
</feature>
<evidence type="ECO:0000256" key="7">
    <source>
        <dbReference type="HAMAP-Rule" id="MF_02090"/>
    </source>
</evidence>
<organism evidence="11 12">
    <name type="scientific">Komagataeibacter melaceti</name>
    <dbReference type="NCBI Taxonomy" id="2766577"/>
    <lineage>
        <taxon>Bacteria</taxon>
        <taxon>Pseudomonadati</taxon>
        <taxon>Pseudomonadota</taxon>
        <taxon>Alphaproteobacteria</taxon>
        <taxon>Acetobacterales</taxon>
        <taxon>Acetobacteraceae</taxon>
        <taxon>Komagataeibacter</taxon>
    </lineage>
</organism>
<sequence>MTAGSGTTGFHGLYQHGFARVAACTLPVAMADPMENARRTHESIRACHDDGAVVAVFPELGLSGYAIEDLRQQDVLLERVHDALGWLARQTAGLLPLVLVGAPLVHGNALYNCAIALHDGRILGVIPKSYLPNYREFYEARQFTAGAGLRGAHIGIGGQDVPFGTDLLFHASGVAGLVVAAEICEDMWVPQPPGIEAALAGATVIANLSASNITVGKARTRTLLCQSHSARCICAYLYAAAGEGESTTDVAWDGQASIFENGATLAESTRFPTGPVSVMADIDLDLLRQERLRMGTFANNRAHAAAREWRSIPFQVTPPAANIGLRRAIPRFPFVPSDPALLDQDCYEAFTIQVTALKRRLVASGAKTMVIGVSGGLDSTHALLVAARAADESGLGRQAVLGYTMPGFGTSSDTHGNAHELMAALGIQAHEIDIRPTARLMLEQMGHPFGRGEAVYDVTFENVQAGLRTDYLFRLANQSGGIVIGTGDLSELALGWCTYGVGDQMAHYNVNSGLPKTLIQHLIRWVMANGQEKARTCTVLEAILATEISPELVPATAGQEVQSTEAMIGPYALQDFTLFHVLRYGFRPSKIAFMALHAWGDAQRGQWPPGFPQQGRRAYTLGEIRHWLAVFLRRFFGFSQFKRSAMPNGPKVVAGGALSPRGDWRAPSDGNARIWLEELEMRVPLN</sequence>
<dbReference type="GO" id="GO:0004359">
    <property type="term" value="F:glutaminase activity"/>
    <property type="evidence" value="ECO:0007669"/>
    <property type="project" value="InterPro"/>
</dbReference>
<dbReference type="NCBIfam" id="NF002730">
    <property type="entry name" value="PRK02628.1"/>
    <property type="match status" value="1"/>
</dbReference>
<dbReference type="FunFam" id="1.10.10.1140:FF:000001">
    <property type="entry name" value="Glutamine-dependent NAD(+) synthetase"/>
    <property type="match status" value="1"/>
</dbReference>
<dbReference type="CDD" id="cd00553">
    <property type="entry name" value="NAD_synthase"/>
    <property type="match status" value="1"/>
</dbReference>
<dbReference type="GO" id="GO:0008795">
    <property type="term" value="F:NAD+ synthase activity"/>
    <property type="evidence" value="ECO:0007669"/>
    <property type="project" value="UniProtKB-UniRule"/>
</dbReference>
<evidence type="ECO:0000256" key="3">
    <source>
        <dbReference type="ARBA" id="ARBA00022598"/>
    </source>
</evidence>
<comment type="catalytic activity">
    <reaction evidence="7 8">
        <text>deamido-NAD(+) + L-glutamine + ATP + H2O = L-glutamate + AMP + diphosphate + NAD(+) + H(+)</text>
        <dbReference type="Rhea" id="RHEA:24384"/>
        <dbReference type="ChEBI" id="CHEBI:15377"/>
        <dbReference type="ChEBI" id="CHEBI:15378"/>
        <dbReference type="ChEBI" id="CHEBI:29985"/>
        <dbReference type="ChEBI" id="CHEBI:30616"/>
        <dbReference type="ChEBI" id="CHEBI:33019"/>
        <dbReference type="ChEBI" id="CHEBI:57540"/>
        <dbReference type="ChEBI" id="CHEBI:58359"/>
        <dbReference type="ChEBI" id="CHEBI:58437"/>
        <dbReference type="ChEBI" id="CHEBI:456215"/>
        <dbReference type="EC" id="6.3.5.1"/>
    </reaction>
</comment>
<dbReference type="GO" id="GO:0005737">
    <property type="term" value="C:cytoplasm"/>
    <property type="evidence" value="ECO:0007669"/>
    <property type="project" value="InterPro"/>
</dbReference>
<reference evidence="11 12" key="1">
    <citation type="submission" date="2018-08" db="EMBL/GenBank/DDBJ databases">
        <title>Komagataeibacter sp. AV 382.</title>
        <authorList>
            <person name="Skraban J."/>
            <person name="Trcek J."/>
        </authorList>
    </citation>
    <scope>NUCLEOTIDE SEQUENCE [LARGE SCALE GENOMIC DNA]</scope>
    <source>
        <strain evidence="11 12">AV 382</strain>
    </source>
</reference>
<feature type="binding site" evidence="7">
    <location>
        <position position="211"/>
    </location>
    <ligand>
        <name>L-glutamine</name>
        <dbReference type="ChEBI" id="CHEBI:58359"/>
    </ligand>
</feature>
<dbReference type="FunFam" id="3.40.50.620:FF:000155">
    <property type="entry name" value="Glutamine-dependent NAD(+) synthetase"/>
    <property type="match status" value="1"/>
</dbReference>
<comment type="similarity">
    <text evidence="9">Belongs to the NAD synthetase family.</text>
</comment>
<evidence type="ECO:0000256" key="1">
    <source>
        <dbReference type="ARBA" id="ARBA00005188"/>
    </source>
</evidence>
<dbReference type="HAMAP" id="MF_02090">
    <property type="entry name" value="NadE_glutamine_dep"/>
    <property type="match status" value="1"/>
</dbReference>
<dbReference type="GO" id="GO:0005524">
    <property type="term" value="F:ATP binding"/>
    <property type="evidence" value="ECO:0007669"/>
    <property type="project" value="UniProtKB-UniRule"/>
</dbReference>
<keyword evidence="3 7" id="KW-0436">Ligase</keyword>
<dbReference type="PROSITE" id="PS50263">
    <property type="entry name" value="CN_HYDROLASE"/>
    <property type="match status" value="1"/>
</dbReference>
<dbReference type="EC" id="6.3.5.1" evidence="7 8"/>
<dbReference type="PANTHER" id="PTHR23090">
    <property type="entry name" value="NH 3 /GLUTAMINE-DEPENDENT NAD + SYNTHETASE"/>
    <property type="match status" value="1"/>
</dbReference>
<dbReference type="PANTHER" id="PTHR23090:SF9">
    <property type="entry name" value="GLUTAMINE-DEPENDENT NAD(+) SYNTHETASE"/>
    <property type="match status" value="1"/>
</dbReference>
<comment type="pathway">
    <text evidence="1 7 8">Cofactor biosynthesis; NAD(+) biosynthesis; NAD(+) from deamido-NAD(+) (L-Gln route): step 1/1.</text>
</comment>
<protein>
    <recommendedName>
        <fullName evidence="7 8">Glutamine-dependent NAD(+) synthetase</fullName>
        <ecNumber evidence="7 8">6.3.5.1</ecNumber>
    </recommendedName>
    <alternativeName>
        <fullName evidence="7 8">NAD(+) synthase [glutamine-hydrolyzing]</fullName>
    </alternativeName>
</protein>
<feature type="binding site" evidence="7">
    <location>
        <position position="491"/>
    </location>
    <ligand>
        <name>deamido-NAD(+)</name>
        <dbReference type="ChEBI" id="CHEBI:58437"/>
        <note>ligand shared between two neighboring subunits</note>
    </ligand>
</feature>
<dbReference type="InterPro" id="IPR036526">
    <property type="entry name" value="C-N_Hydrolase_sf"/>
</dbReference>
<dbReference type="SUPFAM" id="SSF52402">
    <property type="entry name" value="Adenine nucleotide alpha hydrolases-like"/>
    <property type="match status" value="1"/>
</dbReference>